<keyword evidence="6" id="KW-0547">Nucleotide-binding</keyword>
<evidence type="ECO:0000256" key="5">
    <source>
        <dbReference type="ARBA" id="ARBA00022723"/>
    </source>
</evidence>
<dbReference type="InterPro" id="IPR036412">
    <property type="entry name" value="HAD-like_sf"/>
</dbReference>
<evidence type="ECO:0000256" key="13">
    <source>
        <dbReference type="SAM" id="Phobius"/>
    </source>
</evidence>
<dbReference type="InterPro" id="IPR018303">
    <property type="entry name" value="ATPase_P-typ_P_site"/>
</dbReference>
<keyword evidence="4 13" id="KW-0812">Transmembrane</keyword>
<evidence type="ECO:0000256" key="4">
    <source>
        <dbReference type="ARBA" id="ARBA00022692"/>
    </source>
</evidence>
<feature type="compositionally biased region" description="Low complexity" evidence="12">
    <location>
        <begin position="13"/>
        <end position="33"/>
    </location>
</feature>
<dbReference type="GO" id="GO:0008553">
    <property type="term" value="F:P-type proton-exporting transporter activity"/>
    <property type="evidence" value="ECO:0007669"/>
    <property type="project" value="InterPro"/>
</dbReference>
<evidence type="ECO:0000259" key="14">
    <source>
        <dbReference type="SMART" id="SM00831"/>
    </source>
</evidence>
<dbReference type="PRINTS" id="PR00120">
    <property type="entry name" value="HATPASE"/>
</dbReference>
<dbReference type="InterPro" id="IPR008250">
    <property type="entry name" value="ATPase_P-typ_transduc_dom_A_sf"/>
</dbReference>
<keyword evidence="20" id="KW-1185">Reference proteome</keyword>
<organism evidence="18 20">
    <name type="scientific">Pseudomonas helleri</name>
    <dbReference type="NCBI Taxonomy" id="1608996"/>
    <lineage>
        <taxon>Bacteria</taxon>
        <taxon>Pseudomonadati</taxon>
        <taxon>Pseudomonadota</taxon>
        <taxon>Gammaproteobacteria</taxon>
        <taxon>Pseudomonadales</taxon>
        <taxon>Pseudomonadaceae</taxon>
        <taxon>Pseudomonas</taxon>
    </lineage>
</organism>
<evidence type="ECO:0000313" key="18">
    <source>
        <dbReference type="EMBL" id="MQU30809.1"/>
    </source>
</evidence>
<dbReference type="NCBIfam" id="TIGR01494">
    <property type="entry name" value="ATPase_P-type"/>
    <property type="match status" value="2"/>
</dbReference>
<dbReference type="GO" id="GO:0016020">
    <property type="term" value="C:membrane"/>
    <property type="evidence" value="ECO:0007669"/>
    <property type="project" value="UniProtKB-SubCell"/>
</dbReference>
<dbReference type="NCBIfam" id="TIGR01647">
    <property type="entry name" value="ATPase-IIIA_H"/>
    <property type="match status" value="1"/>
</dbReference>
<evidence type="ECO:0000256" key="2">
    <source>
        <dbReference type="ARBA" id="ARBA00008804"/>
    </source>
</evidence>
<dbReference type="InterPro" id="IPR044492">
    <property type="entry name" value="P_typ_ATPase_HD_dom"/>
</dbReference>
<evidence type="ECO:0000313" key="20">
    <source>
        <dbReference type="Proteomes" id="UP000470186"/>
    </source>
</evidence>
<dbReference type="SUPFAM" id="SSF56784">
    <property type="entry name" value="HAD-like"/>
    <property type="match status" value="1"/>
</dbReference>
<dbReference type="FunFam" id="2.70.150.10:FF:000042">
    <property type="entry name" value="Plasma membrane ATPase"/>
    <property type="match status" value="1"/>
</dbReference>
<dbReference type="FunFam" id="3.40.50.1000:FF:000001">
    <property type="entry name" value="Phospholipid-transporting ATPase IC"/>
    <property type="match status" value="1"/>
</dbReference>
<dbReference type="Proteomes" id="UP000441404">
    <property type="component" value="Unassembled WGS sequence"/>
</dbReference>
<dbReference type="InterPro" id="IPR059000">
    <property type="entry name" value="ATPase_P-type_domA"/>
</dbReference>
<dbReference type="Gene3D" id="1.20.1110.10">
    <property type="entry name" value="Calcium-transporting ATPase, transmembrane domain"/>
    <property type="match status" value="1"/>
</dbReference>
<feature type="transmembrane region" description="Helical" evidence="13">
    <location>
        <begin position="803"/>
        <end position="829"/>
    </location>
</feature>
<feature type="transmembrane region" description="Helical" evidence="13">
    <location>
        <begin position="774"/>
        <end position="791"/>
    </location>
</feature>
<dbReference type="SFLD" id="SFLDS00003">
    <property type="entry name" value="Haloacid_Dehalogenase"/>
    <property type="match status" value="1"/>
</dbReference>
<feature type="transmembrane region" description="Helical" evidence="13">
    <location>
        <begin position="691"/>
        <end position="711"/>
    </location>
</feature>
<dbReference type="SUPFAM" id="SSF81660">
    <property type="entry name" value="Metal cation-transporting ATPase, ATP-binding domain N"/>
    <property type="match status" value="1"/>
</dbReference>
<dbReference type="InterPro" id="IPR023298">
    <property type="entry name" value="ATPase_P-typ_TM_dom_sf"/>
</dbReference>
<comment type="similarity">
    <text evidence="2">Belongs to the cation transport ATPase (P-type) (TC 3.A.3) family. Type IIIA subfamily.</text>
</comment>
<dbReference type="SFLD" id="SFLDF00027">
    <property type="entry name" value="p-type_atpase"/>
    <property type="match status" value="1"/>
</dbReference>
<dbReference type="SMART" id="SM00831">
    <property type="entry name" value="Cation_ATPase_N"/>
    <property type="match status" value="1"/>
</dbReference>
<evidence type="ECO:0000256" key="3">
    <source>
        <dbReference type="ARBA" id="ARBA00022553"/>
    </source>
</evidence>
<dbReference type="Pfam" id="PF00702">
    <property type="entry name" value="Hydrolase"/>
    <property type="match status" value="1"/>
</dbReference>
<dbReference type="EMBL" id="WIVU01000128">
    <property type="protein sequence ID" value="MQU09457.1"/>
    <property type="molecule type" value="Genomic_DNA"/>
</dbReference>
<keyword evidence="9" id="KW-1278">Translocase</keyword>
<feature type="region of interest" description="Disordered" evidence="12">
    <location>
        <begin position="1"/>
        <end position="36"/>
    </location>
</feature>
<evidence type="ECO:0000256" key="8">
    <source>
        <dbReference type="ARBA" id="ARBA00022842"/>
    </source>
</evidence>
<evidence type="ECO:0000256" key="12">
    <source>
        <dbReference type="SAM" id="MobiDB-lite"/>
    </source>
</evidence>
<proteinExistence type="inferred from homology"/>
<reference evidence="19 20" key="1">
    <citation type="submission" date="2019-10" db="EMBL/GenBank/DDBJ databases">
        <title>Evaluation of single-gene subtyping targets for Pseudomonas.</title>
        <authorList>
            <person name="Reichler S.J."/>
            <person name="Orsi R.H."/>
            <person name="Wiedmann M."/>
            <person name="Martin N.H."/>
            <person name="Murphy S.I."/>
        </authorList>
    </citation>
    <scope>NUCLEOTIDE SEQUENCE [LARGE SCALE GENOMIC DNA]</scope>
    <source>
        <strain evidence="17 21">FSL R10-1637</strain>
        <strain evidence="18 20">FSL R10-2107</strain>
        <strain evidence="16 22">FSL R10-3254</strain>
        <strain evidence="15 19">FSL R10-3257</strain>
    </source>
</reference>
<dbReference type="InterPro" id="IPR001757">
    <property type="entry name" value="P_typ_ATPase"/>
</dbReference>
<dbReference type="InterPro" id="IPR004014">
    <property type="entry name" value="ATPase_P-typ_cation-transptr_N"/>
</dbReference>
<dbReference type="GO" id="GO:0005524">
    <property type="term" value="F:ATP binding"/>
    <property type="evidence" value="ECO:0007669"/>
    <property type="project" value="UniProtKB-KW"/>
</dbReference>
<name>A0A6A7YF05_9PSED</name>
<dbReference type="InterPro" id="IPR023299">
    <property type="entry name" value="ATPase_P-typ_cyto_dom_N"/>
</dbReference>
<protein>
    <submittedName>
        <fullName evidence="18">Plasma-membrane proton-efflux P-type ATPase</fullName>
    </submittedName>
</protein>
<evidence type="ECO:0000313" key="21">
    <source>
        <dbReference type="Proteomes" id="UP000478064"/>
    </source>
</evidence>
<dbReference type="Pfam" id="PF00690">
    <property type="entry name" value="Cation_ATPase_N"/>
    <property type="match status" value="1"/>
</dbReference>
<feature type="transmembrane region" description="Helical" evidence="13">
    <location>
        <begin position="664"/>
        <end position="685"/>
    </location>
</feature>
<dbReference type="EMBL" id="WIWJ01000034">
    <property type="protein sequence ID" value="MQT48598.1"/>
    <property type="molecule type" value="Genomic_DNA"/>
</dbReference>
<dbReference type="PANTHER" id="PTHR42861">
    <property type="entry name" value="CALCIUM-TRANSPORTING ATPASE"/>
    <property type="match status" value="1"/>
</dbReference>
<dbReference type="AlphaFoldDB" id="A0A6A7YF05"/>
<evidence type="ECO:0000256" key="9">
    <source>
        <dbReference type="ARBA" id="ARBA00022967"/>
    </source>
</evidence>
<evidence type="ECO:0000256" key="1">
    <source>
        <dbReference type="ARBA" id="ARBA00004141"/>
    </source>
</evidence>
<feature type="transmembrane region" description="Helical" evidence="13">
    <location>
        <begin position="83"/>
        <end position="105"/>
    </location>
</feature>
<comment type="subcellular location">
    <subcellularLocation>
        <location evidence="1">Membrane</location>
        <topology evidence="1">Multi-pass membrane protein</topology>
    </subcellularLocation>
</comment>
<accession>A0A6A7YF05</accession>
<dbReference type="Proteomes" id="UP000470186">
    <property type="component" value="Unassembled WGS sequence"/>
</dbReference>
<evidence type="ECO:0000313" key="16">
    <source>
        <dbReference type="EMBL" id="MQT90484.1"/>
    </source>
</evidence>
<dbReference type="GO" id="GO:0016887">
    <property type="term" value="F:ATP hydrolysis activity"/>
    <property type="evidence" value="ECO:0007669"/>
    <property type="project" value="InterPro"/>
</dbReference>
<evidence type="ECO:0000313" key="15">
    <source>
        <dbReference type="EMBL" id="MQT48598.1"/>
    </source>
</evidence>
<dbReference type="EMBL" id="WIVX01000015">
    <property type="protein sequence ID" value="MQU30809.1"/>
    <property type="molecule type" value="Genomic_DNA"/>
</dbReference>
<dbReference type="SUPFAM" id="SSF81653">
    <property type="entry name" value="Calcium ATPase, transduction domain A"/>
    <property type="match status" value="1"/>
</dbReference>
<keyword evidence="5" id="KW-0479">Metal-binding</keyword>
<evidence type="ECO:0000256" key="7">
    <source>
        <dbReference type="ARBA" id="ARBA00022840"/>
    </source>
</evidence>
<dbReference type="SFLD" id="SFLDG00002">
    <property type="entry name" value="C1.7:_P-type_atpase_like"/>
    <property type="match status" value="1"/>
</dbReference>
<dbReference type="FunFam" id="3.40.1110.10:FF:000005">
    <property type="entry name" value="Plasma membrane ATPase"/>
    <property type="match status" value="1"/>
</dbReference>
<keyword evidence="8" id="KW-0460">Magnesium</keyword>
<dbReference type="InterPro" id="IPR006534">
    <property type="entry name" value="P-type_ATPase_IIIA"/>
</dbReference>
<keyword evidence="10 13" id="KW-1133">Transmembrane helix</keyword>
<dbReference type="Gene3D" id="3.40.50.1000">
    <property type="entry name" value="HAD superfamily/HAD-like"/>
    <property type="match status" value="1"/>
</dbReference>
<evidence type="ECO:0000256" key="11">
    <source>
        <dbReference type="ARBA" id="ARBA00023136"/>
    </source>
</evidence>
<dbReference type="PRINTS" id="PR00119">
    <property type="entry name" value="CATATPASE"/>
</dbReference>
<dbReference type="EMBL" id="WIWI01000039">
    <property type="protein sequence ID" value="MQT90484.1"/>
    <property type="molecule type" value="Genomic_DNA"/>
</dbReference>
<dbReference type="InterPro" id="IPR023214">
    <property type="entry name" value="HAD_sf"/>
</dbReference>
<dbReference type="SUPFAM" id="SSF81665">
    <property type="entry name" value="Calcium ATPase, transmembrane domain M"/>
    <property type="match status" value="1"/>
</dbReference>
<dbReference type="FunFam" id="3.40.50.1000:FF:000211">
    <property type="entry name" value="Plasma membrane ATPase"/>
    <property type="match status" value="1"/>
</dbReference>
<dbReference type="Gene3D" id="2.70.150.10">
    <property type="entry name" value="Calcium-transporting ATPase, cytoplasmic transduction domain A"/>
    <property type="match status" value="1"/>
</dbReference>
<keyword evidence="7" id="KW-0067">ATP-binding</keyword>
<dbReference type="CDD" id="cd02076">
    <property type="entry name" value="P-type_ATPase_H"/>
    <property type="match status" value="1"/>
</dbReference>
<evidence type="ECO:0000313" key="19">
    <source>
        <dbReference type="Proteomes" id="UP000441404"/>
    </source>
</evidence>
<feature type="transmembrane region" description="Helical" evidence="13">
    <location>
        <begin position="258"/>
        <end position="279"/>
    </location>
</feature>
<evidence type="ECO:0000313" key="22">
    <source>
        <dbReference type="Proteomes" id="UP000489190"/>
    </source>
</evidence>
<keyword evidence="3" id="KW-0597">Phosphoprotein</keyword>
<dbReference type="OrthoDB" id="9814270at2"/>
<dbReference type="GO" id="GO:0120029">
    <property type="term" value="P:proton export across plasma membrane"/>
    <property type="evidence" value="ECO:0007669"/>
    <property type="project" value="InterPro"/>
</dbReference>
<evidence type="ECO:0000256" key="10">
    <source>
        <dbReference type="ARBA" id="ARBA00022989"/>
    </source>
</evidence>
<gene>
    <name evidence="17" type="ORF">GHO27_27850</name>
    <name evidence="18" type="ORF">GHO30_05210</name>
    <name evidence="16" type="ORF">GHO39_15265</name>
    <name evidence="15" type="ORF">GHO40_17985</name>
</gene>
<feature type="transmembrane region" description="Helical" evidence="13">
    <location>
        <begin position="111"/>
        <end position="127"/>
    </location>
</feature>
<dbReference type="PROSITE" id="PS00154">
    <property type="entry name" value="ATPASE_E1_E2"/>
    <property type="match status" value="1"/>
</dbReference>
<feature type="transmembrane region" description="Helical" evidence="13">
    <location>
        <begin position="731"/>
        <end position="754"/>
    </location>
</feature>
<sequence>MSDITLAGDGSTSSDPVKKASSPSSSSSSNAKPARLDAEGIKKEISQLNSSPDGLSSATAKSLLEKYGPNAIEAKEDSRWKKLLGYFWGPIPWMIEIAALISLARQDWPDFIVITGLLLYNAAVGFWQDNKAASALAALKKGLALKAHAKRDGKLQTIDAAELVPGDVVTVSGGEILPADLLLIDGAYLSVDQAALTGESLPVSKMVGDSGYSGSIARQGSMTGIVTSTGNNTFFGRTAKLVASAGAKSHAEQAVLRIGDFLIILAAILALILVGTQLYKDIVVQGHWAWSEAGDIAQFVLVLLIASVPVAMPAVMSVTMALGALALSKQKAIVSRLSAIEELAGVDVLCSDKTGTLTQNHLTVDSAIPFDPKTTPDEVILGAALACQPESTDAIDQAVLSALKDKKSLDGFKQVSFTPFDPVNKKTLAVVQDASQKQTSYAKGAPQVIATLCGISETSSDDPRSTAYFGKVSELASHGTRALGVARSDDGGKTWDLLGLLALLDPPRPDAKETIAQARALGLSVKMVTGDDVAIGSEISRQLGLGTHLLVADQVFPKDTDNNHIPIDAARAVEAADGFGRVFPENKYQIVKALQERNHIVAMTGDGVNDAPALKQAECGIAVSGATDAARSAAALILTAPGLSTIVNAIEEARAIFERITSYVYYRIAMTICIMFVVVLSYLVFGVRPLTAIMIVVLALLDDIPIMTIAYDNVKIAKKPVRWDMHRIIIFSSLMGLMALAQSFGLVLISMYWMNNAELMHVFALDLSHLQTMLFLQLAAGGHLLLFVVRNRNSVFKPPFPSLPLLLAVIGTQIVAVFICAFGIFVPAISWELIGVVWVYVLVWMVIIDIVKLIYFSVVDKREKQSENLTKAIA</sequence>
<evidence type="ECO:0000313" key="17">
    <source>
        <dbReference type="EMBL" id="MQU09457.1"/>
    </source>
</evidence>
<dbReference type="RefSeq" id="WP_053225282.1">
    <property type="nucleotide sequence ID" value="NZ_JBQQLN010000026.1"/>
</dbReference>
<dbReference type="Gene3D" id="3.40.1110.10">
    <property type="entry name" value="Calcium-transporting ATPase, cytoplasmic domain N"/>
    <property type="match status" value="1"/>
</dbReference>
<comment type="caution">
    <text evidence="18">The sequence shown here is derived from an EMBL/GenBank/DDBJ whole genome shotgun (WGS) entry which is preliminary data.</text>
</comment>
<dbReference type="Pfam" id="PF00122">
    <property type="entry name" value="E1-E2_ATPase"/>
    <property type="match status" value="1"/>
</dbReference>
<feature type="domain" description="Cation-transporting P-type ATPase N-terminal" evidence="14">
    <location>
        <begin position="32"/>
        <end position="107"/>
    </location>
</feature>
<dbReference type="Proteomes" id="UP000478064">
    <property type="component" value="Unassembled WGS sequence"/>
</dbReference>
<feature type="transmembrane region" description="Helical" evidence="13">
    <location>
        <begin position="299"/>
        <end position="327"/>
    </location>
</feature>
<dbReference type="GO" id="GO:0046872">
    <property type="term" value="F:metal ion binding"/>
    <property type="evidence" value="ECO:0007669"/>
    <property type="project" value="UniProtKB-KW"/>
</dbReference>
<feature type="transmembrane region" description="Helical" evidence="13">
    <location>
        <begin position="835"/>
        <end position="855"/>
    </location>
</feature>
<dbReference type="Proteomes" id="UP000489190">
    <property type="component" value="Unassembled WGS sequence"/>
</dbReference>
<evidence type="ECO:0000256" key="6">
    <source>
        <dbReference type="ARBA" id="ARBA00022741"/>
    </source>
</evidence>
<keyword evidence="11 13" id="KW-0472">Membrane</keyword>